<dbReference type="Pfam" id="PF00623">
    <property type="entry name" value="RNA_pol_Rpb1_2"/>
    <property type="match status" value="1"/>
</dbReference>
<evidence type="ECO:0000256" key="8">
    <source>
        <dbReference type="ARBA" id="ARBA00022833"/>
    </source>
</evidence>
<evidence type="ECO:0000256" key="9">
    <source>
        <dbReference type="ARBA" id="ARBA00022842"/>
    </source>
</evidence>
<dbReference type="PANTHER" id="PTHR19376">
    <property type="entry name" value="DNA-DIRECTED RNA POLYMERASE"/>
    <property type="match status" value="1"/>
</dbReference>
<dbReference type="Pfam" id="PF04997">
    <property type="entry name" value="RNA_pol_Rpb1_1"/>
    <property type="match status" value="1"/>
</dbReference>
<dbReference type="GO" id="GO:0003677">
    <property type="term" value="F:DNA binding"/>
    <property type="evidence" value="ECO:0007669"/>
    <property type="project" value="InterPro"/>
</dbReference>
<feature type="compositionally biased region" description="Polar residues" evidence="15">
    <location>
        <begin position="297"/>
        <end position="309"/>
    </location>
</feature>
<feature type="compositionally biased region" description="Acidic residues" evidence="15">
    <location>
        <begin position="1377"/>
        <end position="1392"/>
    </location>
</feature>
<keyword evidence="8" id="KW-0862">Zinc</keyword>
<dbReference type="InterPro" id="IPR015699">
    <property type="entry name" value="DNA-dir_RNA_pol1_lsu_N"/>
</dbReference>
<dbReference type="InterPro" id="IPR007080">
    <property type="entry name" value="RNA_pol_Rpb1_1"/>
</dbReference>
<dbReference type="EMBL" id="ML119703">
    <property type="protein sequence ID" value="RPA79061.1"/>
    <property type="molecule type" value="Genomic_DNA"/>
</dbReference>
<dbReference type="EC" id="2.7.7.6" evidence="14"/>
<dbReference type="GO" id="GO:0046872">
    <property type="term" value="F:metal ion binding"/>
    <property type="evidence" value="ECO:0007669"/>
    <property type="project" value="UniProtKB-KW"/>
</dbReference>
<evidence type="ECO:0000256" key="11">
    <source>
        <dbReference type="ARBA" id="ARBA00023242"/>
    </source>
</evidence>
<keyword evidence="10 14" id="KW-0804">Transcription</keyword>
<dbReference type="SUPFAM" id="SSF64484">
    <property type="entry name" value="beta and beta-prime subunits of DNA dependent RNA-polymerase"/>
    <property type="match status" value="1"/>
</dbReference>
<dbReference type="Gene3D" id="1.10.132.30">
    <property type="match status" value="1"/>
</dbReference>
<comment type="catalytic activity">
    <reaction evidence="12 14">
        <text>RNA(n) + a ribonucleoside 5'-triphosphate = RNA(n+1) + diphosphate</text>
        <dbReference type="Rhea" id="RHEA:21248"/>
        <dbReference type="Rhea" id="RHEA-COMP:14527"/>
        <dbReference type="Rhea" id="RHEA-COMP:17342"/>
        <dbReference type="ChEBI" id="CHEBI:33019"/>
        <dbReference type="ChEBI" id="CHEBI:61557"/>
        <dbReference type="ChEBI" id="CHEBI:140395"/>
        <dbReference type="EC" id="2.7.7.6"/>
    </reaction>
</comment>
<dbReference type="InterPro" id="IPR047107">
    <property type="entry name" value="DNA-dir_RNA_pol1_lsu_C"/>
</dbReference>
<comment type="subunit">
    <text evidence="3">Component of the RNA polymerase I (Pol I) complex consisting of at least 13 subunits.</text>
</comment>
<evidence type="ECO:0000256" key="10">
    <source>
        <dbReference type="ARBA" id="ARBA00023163"/>
    </source>
</evidence>
<dbReference type="SMART" id="SM00663">
    <property type="entry name" value="RPOLA_N"/>
    <property type="match status" value="1"/>
</dbReference>
<evidence type="ECO:0000256" key="13">
    <source>
        <dbReference type="ARBA" id="ARBA00053996"/>
    </source>
</evidence>
<dbReference type="Gene3D" id="6.10.250.2940">
    <property type="match status" value="1"/>
</dbReference>
<keyword evidence="6 14" id="KW-0548">Nucleotidyltransferase</keyword>
<dbReference type="Gene3D" id="1.10.274.100">
    <property type="entry name" value="RNA polymerase Rpb1, domain 3"/>
    <property type="match status" value="1"/>
</dbReference>
<feature type="compositionally biased region" description="Acidic residues" evidence="15">
    <location>
        <begin position="1422"/>
        <end position="1433"/>
    </location>
</feature>
<dbReference type="GO" id="GO:0006351">
    <property type="term" value="P:DNA-templated transcription"/>
    <property type="evidence" value="ECO:0007669"/>
    <property type="project" value="InterPro"/>
</dbReference>
<keyword evidence="9" id="KW-0460">Magnesium</keyword>
<dbReference type="Gene3D" id="1.10.150.390">
    <property type="match status" value="1"/>
</dbReference>
<keyword evidence="7" id="KW-0479">Metal-binding</keyword>
<comment type="subcellular location">
    <subcellularLocation>
        <location evidence="1">Nucleus</location>
    </subcellularLocation>
</comment>
<dbReference type="FunFam" id="3.30.1490.180:FF:000003">
    <property type="entry name" value="DNA-directed RNA polymerase subunit"/>
    <property type="match status" value="1"/>
</dbReference>
<dbReference type="InterPro" id="IPR006592">
    <property type="entry name" value="RNA_pol_N"/>
</dbReference>
<comment type="similarity">
    <text evidence="2 14">Belongs to the RNA polymerase beta' chain family.</text>
</comment>
<dbReference type="STRING" id="1160509.A0A3N4I4G9"/>
<evidence type="ECO:0000259" key="16">
    <source>
        <dbReference type="SMART" id="SM00663"/>
    </source>
</evidence>
<evidence type="ECO:0000256" key="15">
    <source>
        <dbReference type="SAM" id="MobiDB-lite"/>
    </source>
</evidence>
<sequence>MSFNTATAVASEIASVDFGFLSADEIKRLSAKKITVPDTFKKGNYGATPVPNEGGLYDQALGADRDLHAQCGTCRLDWRHCPGHMGHIEMPLPLYHPIFFDSILRLIRSTCQFCWKLRISKFKLNYYQCQLRLIHHGLLSELGQLSNMKKAIKKQKRYDGDEAEEGEEDGEDDEEDAAEDLMEKRVKFVKQAIKANKASKVDWAQSKVEAISEARREVMKELLKELPAGNKCHNCNGAAYSFKAEAYNKIFEKPLAGKAADAMRQLGKVRKLAIDIVQKKPDGEESDDDEDAMDVDNSTQEEGSGTIVQSAGKEQKADRFVTQQEVHAILRLMFENEQDVMTMIFQPSMANVRSKKRKPISCDIFFINCLPVPPTNFRPPAVAGKDMRENAANTMYRKVLTTIEQINKCYMKRQDPETPPETLLDLLRFQMNLTVTLQEAVNTLIDSSKNTTKGAAAKNIEDGIKQKLEKKEGLFRKNMMGKRVNFAARSVISPDPNIETSEIGVPLVFARKLTYPEPVTDHNFERLRNAVINGPDKYPGASQVEMENGSIIDLGRKTLKERTAIAKQLNTTSMNVLSGRNKKVHRHLRDGDYVLMNRQPTLHKPSIMGHRAKVLPKEKTIRMHYANCNTYNADFDGDEMNMHLPQNDIARAEAQEIASTDWQYLVGTSGKPLRGLIQDHLVMGLWMTSRDTFFTREQYQQLLYSCLRPEEPDNLTNGRILTLPPALMKPRKLWTGKQVISTIMKNITPQNLPGLFLKSKAKIRGSSWGSNENEEGEVIFHGGELVCGILDKNQFGPSEYGFVHSVYEVFGPTTAGKLLSHLGRLFTKFLHMRAFTCGMDDLLLTPEGNAARKEKLAGSGAVGEEVAIKYVGLDNEMYSDAELNTRLEAVMREDKQGGLDLLTNSRTKDFTSDVIATCLPSGLVKPFPKNHMQAMTLSGAKGSDVNSSQISCLLGQQTLEGKRVPVMVSGKTLPCFKPYETHVRAGGYIADRFLTGIRPQEYYFHCMAGREGLIDTAVKTSRSGYLQRCLIKGMEGLKVEYDNTVRDSDGSLVQFLYGEDSLDVIKQKHLTDFKFLVENAFSILPRLGYSMDGGNSDQTLIKLVHNESAKEYIRSTVKKVKKSGQTDTTPDPAMAVYSPSAFVGSVSERFYEEVQEYVKANPHGLIGKPKKKGYSRALITKEEFVDFMYLKYLRSLVDPGEAVGIVAGQSIGEPSTQMTLNTFHLAGHATKNVTLGIPRLREIVMTASASISTPSMMLTIAKERTEEDAEWFRKRITRTALSEVVDYVTVTEKIREVNGEKIKEYTIRFEFFPVEEYEQEYGITKAEVLNVIKEQFLEKLSKAVKLEFKKKEKAEKADIAEGKAVTSPQAASASRSDDDDDDDDSDADEEDTAGAKQKSRQSQAISYEEPDEAEAEIQANADPEEDDFQDEGITDMSGNEAESAASRRARARELESAVIGKHSDVRKFQFDDKNGKWCEIAVEFGESSKILMISIVENVCRQTVIRQLPGIKSVTRVGESEMSRAELAAGKRKLATEGVNFQQIWEWCGSYVEPNDIYSNDIAGFLRYYGVEAARAVIVAEMNAVFGGHGISVDTRHLTLIADMMTRAGTYIPFNRIGMASSISPFMKMSFETTCNFLKDATMYGERDRLENPSARIVMGKLSSVGTGSFDLLMDLKKSIIEEEEEDKIKMEAVGDGDVKMEG</sequence>
<evidence type="ECO:0000256" key="2">
    <source>
        <dbReference type="ARBA" id="ARBA00006460"/>
    </source>
</evidence>
<dbReference type="CDD" id="cd01435">
    <property type="entry name" value="RNAP_I_RPA1_N"/>
    <property type="match status" value="1"/>
</dbReference>
<dbReference type="InterPro" id="IPR007081">
    <property type="entry name" value="RNA_pol_Rpb1_5"/>
</dbReference>
<dbReference type="Pfam" id="PF04998">
    <property type="entry name" value="RNA_pol_Rpb1_5"/>
    <property type="match status" value="1"/>
</dbReference>
<dbReference type="Pfam" id="PF04983">
    <property type="entry name" value="RNA_pol_Rpb1_3"/>
    <property type="match status" value="1"/>
</dbReference>
<evidence type="ECO:0000256" key="7">
    <source>
        <dbReference type="ARBA" id="ARBA00022723"/>
    </source>
</evidence>
<organism evidence="17 18">
    <name type="scientific">Ascobolus immersus RN42</name>
    <dbReference type="NCBI Taxonomy" id="1160509"/>
    <lineage>
        <taxon>Eukaryota</taxon>
        <taxon>Fungi</taxon>
        <taxon>Dikarya</taxon>
        <taxon>Ascomycota</taxon>
        <taxon>Pezizomycotina</taxon>
        <taxon>Pezizomycetes</taxon>
        <taxon>Pezizales</taxon>
        <taxon>Ascobolaceae</taxon>
        <taxon>Ascobolus</taxon>
    </lineage>
</organism>
<keyword evidence="11" id="KW-0539">Nucleus</keyword>
<dbReference type="OrthoDB" id="270392at2759"/>
<dbReference type="InterPro" id="IPR042102">
    <property type="entry name" value="RNA_pol_Rpb1_3_sf"/>
</dbReference>
<name>A0A3N4I4G9_ASCIM</name>
<feature type="domain" description="RNA polymerase N-terminal" evidence="16">
    <location>
        <begin position="363"/>
        <end position="688"/>
    </location>
</feature>
<dbReference type="Gene3D" id="4.10.860.120">
    <property type="entry name" value="RNA polymerase II, clamp domain"/>
    <property type="match status" value="1"/>
</dbReference>
<dbReference type="InterPro" id="IPR007066">
    <property type="entry name" value="RNA_pol_Rpb1_3"/>
</dbReference>
<evidence type="ECO:0000256" key="14">
    <source>
        <dbReference type="RuleBase" id="RU004279"/>
    </source>
</evidence>
<dbReference type="Pfam" id="PF05000">
    <property type="entry name" value="RNA_pol_Rpb1_4"/>
    <property type="match status" value="1"/>
</dbReference>
<dbReference type="Gene3D" id="3.30.70.2850">
    <property type="match status" value="1"/>
</dbReference>
<dbReference type="InterPro" id="IPR007083">
    <property type="entry name" value="RNA_pol_Rpb1_4"/>
</dbReference>
<dbReference type="Proteomes" id="UP000275078">
    <property type="component" value="Unassembled WGS sequence"/>
</dbReference>
<accession>A0A3N4I4G9</accession>
<dbReference type="InterPro" id="IPR000722">
    <property type="entry name" value="RNA_pol_asu"/>
</dbReference>
<dbReference type="Gene3D" id="1.10.357.120">
    <property type="match status" value="1"/>
</dbReference>
<feature type="region of interest" description="Disordered" evidence="15">
    <location>
        <begin position="279"/>
        <end position="316"/>
    </location>
</feature>
<keyword evidence="5 14" id="KW-0808">Transferase</keyword>
<dbReference type="Gene3D" id="2.40.40.20">
    <property type="match status" value="1"/>
</dbReference>
<feature type="region of interest" description="Disordered" evidence="15">
    <location>
        <begin position="1357"/>
        <end position="1449"/>
    </location>
</feature>
<dbReference type="Gene3D" id="3.30.1490.180">
    <property type="entry name" value="RNA polymerase ii"/>
    <property type="match status" value="1"/>
</dbReference>
<reference evidence="17 18" key="1">
    <citation type="journal article" date="2018" name="Nat. Ecol. Evol.">
        <title>Pezizomycetes genomes reveal the molecular basis of ectomycorrhizal truffle lifestyle.</title>
        <authorList>
            <person name="Murat C."/>
            <person name="Payen T."/>
            <person name="Noel B."/>
            <person name="Kuo A."/>
            <person name="Morin E."/>
            <person name="Chen J."/>
            <person name="Kohler A."/>
            <person name="Krizsan K."/>
            <person name="Balestrini R."/>
            <person name="Da Silva C."/>
            <person name="Montanini B."/>
            <person name="Hainaut M."/>
            <person name="Levati E."/>
            <person name="Barry K.W."/>
            <person name="Belfiori B."/>
            <person name="Cichocki N."/>
            <person name="Clum A."/>
            <person name="Dockter R.B."/>
            <person name="Fauchery L."/>
            <person name="Guy J."/>
            <person name="Iotti M."/>
            <person name="Le Tacon F."/>
            <person name="Lindquist E.A."/>
            <person name="Lipzen A."/>
            <person name="Malagnac F."/>
            <person name="Mello A."/>
            <person name="Molinier V."/>
            <person name="Miyauchi S."/>
            <person name="Poulain J."/>
            <person name="Riccioni C."/>
            <person name="Rubini A."/>
            <person name="Sitrit Y."/>
            <person name="Splivallo R."/>
            <person name="Traeger S."/>
            <person name="Wang M."/>
            <person name="Zifcakova L."/>
            <person name="Wipf D."/>
            <person name="Zambonelli A."/>
            <person name="Paolocci F."/>
            <person name="Nowrousian M."/>
            <person name="Ottonello S."/>
            <person name="Baldrian P."/>
            <person name="Spatafora J.W."/>
            <person name="Henrissat B."/>
            <person name="Nagy L.G."/>
            <person name="Aury J.M."/>
            <person name="Wincker P."/>
            <person name="Grigoriev I.V."/>
            <person name="Bonfante P."/>
            <person name="Martin F.M."/>
        </authorList>
    </citation>
    <scope>NUCLEOTIDE SEQUENCE [LARGE SCALE GENOMIC DNA]</scope>
    <source>
        <strain evidence="17 18">RN42</strain>
    </source>
</reference>
<comment type="function">
    <text evidence="13">DNA-dependent RNA polymerase catalyzes the transcription of DNA into RNA using the four ribonucleoside triphosphates as substrates. Largest and catalytic core component of RNA polymerase I which synthesizes ribosomal RNA precursors. Forms the polymerase active center together with the second largest subunit. A single stranded DNA template strand of the promoter is positioned within the central active site cleft of Pol I. A bridging helix emanates from RPA1 and crosses the cleft near the catalytic site and is thought to promote translocation of Pol I by acting as a ratchet that moves the RNA-DNA hybrid through the active site by switching from straight to bent conformations at each step of nucleotide addition.</text>
</comment>
<dbReference type="GO" id="GO:0003899">
    <property type="term" value="F:DNA-directed RNA polymerase activity"/>
    <property type="evidence" value="ECO:0007669"/>
    <property type="project" value="UniProtKB-EC"/>
</dbReference>
<evidence type="ECO:0000256" key="1">
    <source>
        <dbReference type="ARBA" id="ARBA00004123"/>
    </source>
</evidence>
<proteinExistence type="inferred from homology"/>
<dbReference type="InterPro" id="IPR038120">
    <property type="entry name" value="Rpb1_funnel_sf"/>
</dbReference>
<feature type="region of interest" description="Disordered" evidence="15">
    <location>
        <begin position="156"/>
        <end position="176"/>
    </location>
</feature>
<keyword evidence="18" id="KW-1185">Reference proteome</keyword>
<evidence type="ECO:0000256" key="3">
    <source>
        <dbReference type="ARBA" id="ARBA00011251"/>
    </source>
</evidence>
<dbReference type="FunFam" id="1.10.150.390:FF:000005">
    <property type="entry name" value="DNA-directed RNA polymerase subunit"/>
    <property type="match status" value="1"/>
</dbReference>
<dbReference type="PANTHER" id="PTHR19376:SF11">
    <property type="entry name" value="DNA-DIRECTED RNA POLYMERASE I SUBUNIT RPA1"/>
    <property type="match status" value="1"/>
</dbReference>
<feature type="compositionally biased region" description="Acidic residues" evidence="15">
    <location>
        <begin position="284"/>
        <end position="294"/>
    </location>
</feature>
<feature type="compositionally biased region" description="Acidic residues" evidence="15">
    <location>
        <begin position="161"/>
        <end position="176"/>
    </location>
</feature>
<evidence type="ECO:0000256" key="6">
    <source>
        <dbReference type="ARBA" id="ARBA00022695"/>
    </source>
</evidence>
<protein>
    <recommendedName>
        <fullName evidence="14">DNA-directed RNA polymerase subunit</fullName>
        <ecNumber evidence="14">2.7.7.6</ecNumber>
    </recommendedName>
</protein>
<dbReference type="GO" id="GO:0005736">
    <property type="term" value="C:RNA polymerase I complex"/>
    <property type="evidence" value="ECO:0007669"/>
    <property type="project" value="TreeGrafter"/>
</dbReference>
<evidence type="ECO:0000313" key="18">
    <source>
        <dbReference type="Proteomes" id="UP000275078"/>
    </source>
</evidence>
<dbReference type="CDD" id="cd02735">
    <property type="entry name" value="RNAP_I_Rpa1_C"/>
    <property type="match status" value="1"/>
</dbReference>
<evidence type="ECO:0000256" key="12">
    <source>
        <dbReference type="ARBA" id="ARBA00048552"/>
    </source>
</evidence>
<evidence type="ECO:0000256" key="5">
    <source>
        <dbReference type="ARBA" id="ARBA00022679"/>
    </source>
</evidence>
<dbReference type="FunFam" id="1.10.274.100:FF:000006">
    <property type="entry name" value="DNA-directed RNA polymerase subunit"/>
    <property type="match status" value="1"/>
</dbReference>
<dbReference type="FunFam" id="2.40.40.20:FF:000019">
    <property type="entry name" value="DNA-directed RNA polymerase II subunit RPB1"/>
    <property type="match status" value="1"/>
</dbReference>
<dbReference type="InterPro" id="IPR044893">
    <property type="entry name" value="RNA_pol_Rpb1_clamp_domain"/>
</dbReference>
<gene>
    <name evidence="17" type="ORF">BJ508DRAFT_328633</name>
</gene>
<dbReference type="InterPro" id="IPR045867">
    <property type="entry name" value="DNA-dir_RpoC_beta_prime"/>
</dbReference>
<evidence type="ECO:0000256" key="4">
    <source>
        <dbReference type="ARBA" id="ARBA00022478"/>
    </source>
</evidence>
<keyword evidence="4 14" id="KW-0240">DNA-directed RNA polymerase</keyword>
<evidence type="ECO:0000313" key="17">
    <source>
        <dbReference type="EMBL" id="RPA79061.1"/>
    </source>
</evidence>